<feature type="region of interest" description="Disordered" evidence="1">
    <location>
        <begin position="1"/>
        <end position="813"/>
    </location>
</feature>
<dbReference type="Gramene" id="PSS04246">
    <property type="protein sequence ID" value="PSS04246"/>
    <property type="gene ID" value="CEY00_Acc20090"/>
</dbReference>
<feature type="compositionally biased region" description="Polar residues" evidence="1">
    <location>
        <begin position="1257"/>
        <end position="1266"/>
    </location>
</feature>
<dbReference type="PANTHER" id="PTHR34837">
    <property type="entry name" value="OS05G0595500 PROTEIN"/>
    <property type="match status" value="1"/>
</dbReference>
<dbReference type="PANTHER" id="PTHR34837:SF1">
    <property type="entry name" value="LOW PROTEIN: ZINC FINGER CCCH DOMAIN PROTEIN"/>
    <property type="match status" value="1"/>
</dbReference>
<dbReference type="Proteomes" id="UP000241394">
    <property type="component" value="Chromosome LG18"/>
</dbReference>
<organism evidence="2 3">
    <name type="scientific">Actinidia chinensis var. chinensis</name>
    <name type="common">Chinese soft-hair kiwi</name>
    <dbReference type="NCBI Taxonomy" id="1590841"/>
    <lineage>
        <taxon>Eukaryota</taxon>
        <taxon>Viridiplantae</taxon>
        <taxon>Streptophyta</taxon>
        <taxon>Embryophyta</taxon>
        <taxon>Tracheophyta</taxon>
        <taxon>Spermatophyta</taxon>
        <taxon>Magnoliopsida</taxon>
        <taxon>eudicotyledons</taxon>
        <taxon>Gunneridae</taxon>
        <taxon>Pentapetalae</taxon>
        <taxon>asterids</taxon>
        <taxon>Ericales</taxon>
        <taxon>Actinidiaceae</taxon>
        <taxon>Actinidia</taxon>
    </lineage>
</organism>
<evidence type="ECO:0000313" key="3">
    <source>
        <dbReference type="Proteomes" id="UP000241394"/>
    </source>
</evidence>
<feature type="compositionally biased region" description="Basic and acidic residues" evidence="1">
    <location>
        <begin position="526"/>
        <end position="564"/>
    </location>
</feature>
<feature type="compositionally biased region" description="Basic and acidic residues" evidence="1">
    <location>
        <begin position="605"/>
        <end position="630"/>
    </location>
</feature>
<feature type="compositionally biased region" description="Basic and acidic residues" evidence="1">
    <location>
        <begin position="693"/>
        <end position="737"/>
    </location>
</feature>
<evidence type="ECO:0000256" key="1">
    <source>
        <dbReference type="SAM" id="MobiDB-lite"/>
    </source>
</evidence>
<dbReference type="FunCoup" id="A0A2R6Q8L2">
    <property type="interactions" value="2501"/>
</dbReference>
<feature type="compositionally biased region" description="Basic and acidic residues" evidence="1">
    <location>
        <begin position="572"/>
        <end position="585"/>
    </location>
</feature>
<keyword evidence="3" id="KW-1185">Reference proteome</keyword>
<gene>
    <name evidence="2" type="ORF">CEY00_Acc20090</name>
</gene>
<dbReference type="EMBL" id="NKQK01000018">
    <property type="protein sequence ID" value="PSS04246.1"/>
    <property type="molecule type" value="Genomic_DNA"/>
</dbReference>
<proteinExistence type="predicted"/>
<feature type="region of interest" description="Disordered" evidence="1">
    <location>
        <begin position="1226"/>
        <end position="1267"/>
    </location>
</feature>
<feature type="compositionally biased region" description="Basic and acidic residues" evidence="1">
    <location>
        <begin position="105"/>
        <end position="199"/>
    </location>
</feature>
<dbReference type="InParanoid" id="A0A2R6Q8L2"/>
<feature type="compositionally biased region" description="Polar residues" evidence="1">
    <location>
        <begin position="937"/>
        <end position="956"/>
    </location>
</feature>
<dbReference type="OrthoDB" id="1938945at2759"/>
<feature type="compositionally biased region" description="Basic residues" evidence="1">
    <location>
        <begin position="1"/>
        <end position="15"/>
    </location>
</feature>
<keyword evidence="2" id="KW-0648">Protein biosynthesis</keyword>
<feature type="compositionally biased region" description="Basic and acidic residues" evidence="1">
    <location>
        <begin position="216"/>
        <end position="509"/>
    </location>
</feature>
<reference evidence="3" key="2">
    <citation type="journal article" date="2018" name="BMC Genomics">
        <title>A manually annotated Actinidia chinensis var. chinensis (kiwifruit) genome highlights the challenges associated with draft genomes and gene prediction in plants.</title>
        <authorList>
            <person name="Pilkington S.M."/>
            <person name="Crowhurst R."/>
            <person name="Hilario E."/>
            <person name="Nardozza S."/>
            <person name="Fraser L."/>
            <person name="Peng Y."/>
            <person name="Gunaseelan K."/>
            <person name="Simpson R."/>
            <person name="Tahir J."/>
            <person name="Deroles S.C."/>
            <person name="Templeton K."/>
            <person name="Luo Z."/>
            <person name="Davy M."/>
            <person name="Cheng C."/>
            <person name="McNeilage M."/>
            <person name="Scaglione D."/>
            <person name="Liu Y."/>
            <person name="Zhang Q."/>
            <person name="Datson P."/>
            <person name="De Silva N."/>
            <person name="Gardiner S.E."/>
            <person name="Bassett H."/>
            <person name="Chagne D."/>
            <person name="McCallum J."/>
            <person name="Dzierzon H."/>
            <person name="Deng C."/>
            <person name="Wang Y.Y."/>
            <person name="Barron L."/>
            <person name="Manako K."/>
            <person name="Bowen J."/>
            <person name="Foster T.M."/>
            <person name="Erridge Z.A."/>
            <person name="Tiffin H."/>
            <person name="Waite C.N."/>
            <person name="Davies K.M."/>
            <person name="Grierson E.P."/>
            <person name="Laing W.A."/>
            <person name="Kirk R."/>
            <person name="Chen X."/>
            <person name="Wood M."/>
            <person name="Montefiori M."/>
            <person name="Brummell D.A."/>
            <person name="Schwinn K.E."/>
            <person name="Catanach A."/>
            <person name="Fullerton C."/>
            <person name="Li D."/>
            <person name="Meiyalaghan S."/>
            <person name="Nieuwenhuizen N."/>
            <person name="Read N."/>
            <person name="Prakash R."/>
            <person name="Hunter D."/>
            <person name="Zhang H."/>
            <person name="McKenzie M."/>
            <person name="Knabel M."/>
            <person name="Harris A."/>
            <person name="Allan A.C."/>
            <person name="Gleave A."/>
            <person name="Chen A."/>
            <person name="Janssen B.J."/>
            <person name="Plunkett B."/>
            <person name="Ampomah-Dwamena C."/>
            <person name="Voogd C."/>
            <person name="Leif D."/>
            <person name="Lafferty D."/>
            <person name="Souleyre E.J.F."/>
            <person name="Varkonyi-Gasic E."/>
            <person name="Gambi F."/>
            <person name="Hanley J."/>
            <person name="Yao J.L."/>
            <person name="Cheung J."/>
            <person name="David K.M."/>
            <person name="Warren B."/>
            <person name="Marsh K."/>
            <person name="Snowden K.C."/>
            <person name="Lin-Wang K."/>
            <person name="Brian L."/>
            <person name="Martinez-Sanchez M."/>
            <person name="Wang M."/>
            <person name="Ileperuma N."/>
            <person name="Macnee N."/>
            <person name="Campin R."/>
            <person name="McAtee P."/>
            <person name="Drummond R.S.M."/>
            <person name="Espley R.V."/>
            <person name="Ireland H.S."/>
            <person name="Wu R."/>
            <person name="Atkinson R.G."/>
            <person name="Karunairetnam S."/>
            <person name="Bulley S."/>
            <person name="Chunkath S."/>
            <person name="Hanley Z."/>
            <person name="Storey R."/>
            <person name="Thrimawithana A.H."/>
            <person name="Thomson S."/>
            <person name="David C."/>
            <person name="Testolin R."/>
            <person name="Huang H."/>
            <person name="Hellens R.P."/>
            <person name="Schaffer R.J."/>
        </authorList>
    </citation>
    <scope>NUCLEOTIDE SEQUENCE [LARGE SCALE GENOMIC DNA]</scope>
    <source>
        <strain evidence="3">cv. Red5</strain>
    </source>
</reference>
<feature type="region of interest" description="Disordered" evidence="1">
    <location>
        <begin position="937"/>
        <end position="1024"/>
    </location>
</feature>
<dbReference type="GO" id="GO:0003743">
    <property type="term" value="F:translation initiation factor activity"/>
    <property type="evidence" value="ECO:0007669"/>
    <property type="project" value="UniProtKB-KW"/>
</dbReference>
<feature type="compositionally biased region" description="Basic and acidic residues" evidence="1">
    <location>
        <begin position="654"/>
        <end position="679"/>
    </location>
</feature>
<evidence type="ECO:0000313" key="2">
    <source>
        <dbReference type="EMBL" id="PSS04246.1"/>
    </source>
</evidence>
<feature type="compositionally biased region" description="Low complexity" evidence="1">
    <location>
        <begin position="755"/>
        <end position="773"/>
    </location>
</feature>
<keyword evidence="2" id="KW-0396">Initiation factor</keyword>
<reference evidence="2 3" key="1">
    <citation type="submission" date="2017-07" db="EMBL/GenBank/DDBJ databases">
        <title>An improved, manually edited Actinidia chinensis var. chinensis (kiwifruit) genome highlights the challenges associated with draft genomes and gene prediction in plants.</title>
        <authorList>
            <person name="Pilkington S."/>
            <person name="Crowhurst R."/>
            <person name="Hilario E."/>
            <person name="Nardozza S."/>
            <person name="Fraser L."/>
            <person name="Peng Y."/>
            <person name="Gunaseelan K."/>
            <person name="Simpson R."/>
            <person name="Tahir J."/>
            <person name="Deroles S."/>
            <person name="Templeton K."/>
            <person name="Luo Z."/>
            <person name="Davy M."/>
            <person name="Cheng C."/>
            <person name="Mcneilage M."/>
            <person name="Scaglione D."/>
            <person name="Liu Y."/>
            <person name="Zhang Q."/>
            <person name="Datson P."/>
            <person name="De Silva N."/>
            <person name="Gardiner S."/>
            <person name="Bassett H."/>
            <person name="Chagne D."/>
            <person name="Mccallum J."/>
            <person name="Dzierzon H."/>
            <person name="Deng C."/>
            <person name="Wang Y.-Y."/>
            <person name="Barron N."/>
            <person name="Manako K."/>
            <person name="Bowen J."/>
            <person name="Foster T."/>
            <person name="Erridge Z."/>
            <person name="Tiffin H."/>
            <person name="Waite C."/>
            <person name="Davies K."/>
            <person name="Grierson E."/>
            <person name="Laing W."/>
            <person name="Kirk R."/>
            <person name="Chen X."/>
            <person name="Wood M."/>
            <person name="Montefiori M."/>
            <person name="Brummell D."/>
            <person name="Schwinn K."/>
            <person name="Catanach A."/>
            <person name="Fullerton C."/>
            <person name="Li D."/>
            <person name="Meiyalaghan S."/>
            <person name="Nieuwenhuizen N."/>
            <person name="Read N."/>
            <person name="Prakash R."/>
            <person name="Hunter D."/>
            <person name="Zhang H."/>
            <person name="Mckenzie M."/>
            <person name="Knabel M."/>
            <person name="Harris A."/>
            <person name="Allan A."/>
            <person name="Chen A."/>
            <person name="Janssen B."/>
            <person name="Plunkett B."/>
            <person name="Dwamena C."/>
            <person name="Voogd C."/>
            <person name="Leif D."/>
            <person name="Lafferty D."/>
            <person name="Souleyre E."/>
            <person name="Varkonyi-Gasic E."/>
            <person name="Gambi F."/>
            <person name="Hanley J."/>
            <person name="Yao J.-L."/>
            <person name="Cheung J."/>
            <person name="David K."/>
            <person name="Warren B."/>
            <person name="Marsh K."/>
            <person name="Snowden K."/>
            <person name="Lin-Wang K."/>
            <person name="Brian L."/>
            <person name="Martinez-Sanchez M."/>
            <person name="Wang M."/>
            <person name="Ileperuma N."/>
            <person name="Macnee N."/>
            <person name="Campin R."/>
            <person name="Mcatee P."/>
            <person name="Drummond R."/>
            <person name="Espley R."/>
            <person name="Ireland H."/>
            <person name="Wu R."/>
            <person name="Atkinson R."/>
            <person name="Karunairetnam S."/>
            <person name="Bulley S."/>
            <person name="Chunkath S."/>
            <person name="Hanley Z."/>
            <person name="Storey R."/>
            <person name="Thrimawithana A."/>
            <person name="Thomson S."/>
            <person name="David C."/>
            <person name="Testolin R."/>
        </authorList>
    </citation>
    <scope>NUCLEOTIDE SEQUENCE [LARGE SCALE GENOMIC DNA]</scope>
    <source>
        <strain evidence="3">cv. Red5</strain>
        <tissue evidence="2">Young leaf</tissue>
    </source>
</reference>
<name>A0A2R6Q8L2_ACTCC</name>
<dbReference type="STRING" id="1590841.A0A2R6Q8L2"/>
<comment type="caution">
    <text evidence="2">The sequence shown here is derived from an EMBL/GenBank/DDBJ whole genome shotgun (WGS) entry which is preliminary data.</text>
</comment>
<feature type="compositionally biased region" description="Basic and acidic residues" evidence="1">
    <location>
        <begin position="1226"/>
        <end position="1256"/>
    </location>
</feature>
<accession>A0A2R6Q8L2</accession>
<dbReference type="OMA" id="METAREH"/>
<protein>
    <submittedName>
        <fullName evidence="2">Transcription initiation factor TFIID subunit like</fullName>
    </submittedName>
</protein>
<feature type="compositionally biased region" description="Basic and acidic residues" evidence="1">
    <location>
        <begin position="16"/>
        <end position="56"/>
    </location>
</feature>
<sequence length="1311" mass="148020">MPRSSRHKSHKHSKNSSRDDREHSESEEDVKMKDRNGKEEGSVRVSKDSGSIEKRKLSLGKDSSGHSNGGTAEECVASKRRKEKADVDADRWNGGGGERGQGATVEKEVKGETSRIDIDKNPKSKGVGDSKSKSGRRHESGSEKKEETRSTVRVDLKRKSEKVFGQKEVQQSKDSKELKDKERGLERERKIHDVKREAEATVDDELARKKGSHSADCGKERKGKREREKNGSKEDGFQNLELEKEPDKRIRRKRDDSSDIDKYQDDLKESEDGRLSSRGERSKDGRYKDEKHKDGSHGDKHCEDGDRGKRHRDDMYREDAERESEHRDVKFREQGERDYRHRDNKYREDRERDNKHKDDKYHEDGSRDSRPRDAKYLEDGDKDIRHGDNMYREDGDRDNRHREDKYHEGGDRDSRYRGDKYHDDGERDKRRRDDRYLEDGNRNSKPTEEKNWEDIGRDSRYREGMKRDDNDKDKRLRDVKYRDEQSSRDRTSDKSDIKHLRGDSDAAELHHRKSSNHDGSPIFYDRNSRYNDGKGRTRKSDKEDYGEIRSQSIKEQHSEAEKKSLSSARVELVSDRGRSDLRNTDLETAPNNGRRRGSPSGSSHAVKDHFRLAKQQESEYRDYGHEERTRHNVTSGKEYVSVSGVTEKASLSRPIEKSFQKDDSHLGEVSAERRTREDASLQVVDKSPSSASTERRHFSRSDVRQNLDIKDSGQRSGGSKDARVRSGREGRGFRELPTDALPCDDLSQADGDNLSVSSPFSRTSHFSSNSRSLLPPPPPFRMGSESPRVLGSFEDDNRGKPSSRHRMIGDSGMGRVQGNAWRGIPNWPPPVANGFIPFQHGPPPRGFHPVMQEFPAPPMFSVRPSIELNQSGIPYHVPDGDRFSGRGRLLGWRTPMDDSCPPPLHGWDTNNAVFGDDPHIFGILNWDHNRSLTSGQVWETSNGSKGHNYGASTELPSSLKKDDYSACGPEGEVWSGQSGLQPQNDKKQSSAEVESIDIDQPNNALERNKLEAPKTIPEDLPNLSRKDGTHISHLYLSMRDISPDLTHPELYSQYTNLLGMDQNTVSEEEDSKFILVEEAIDATVKISNKALSASLFPSMNDSVLQKAMSLYKNLRVEVWAVNGDKVLFPNAEILESAATLNQDGTGLNDKPDEIVPNYDQPEAVGADSALNEVKMEVSPEDTNDAIDEPVLADSQEKSEEAIAALNEVKMELVLVPNEGTLDSIVEEKSSSPENVDRSDANSPGKTEEVNGARDSKGNCSAANNEGQKSHDAKCGVLLFPDISAEACEAVMPIESGSVNLSRIHRSPESTH</sequence>